<organism evidence="2">
    <name type="scientific">Xenopsylla cheopis</name>
    <name type="common">Oriental rat flea</name>
    <name type="synonym">Pulex cheopis</name>
    <dbReference type="NCBI Taxonomy" id="163159"/>
    <lineage>
        <taxon>Eukaryota</taxon>
        <taxon>Metazoa</taxon>
        <taxon>Ecdysozoa</taxon>
        <taxon>Arthropoda</taxon>
        <taxon>Hexapoda</taxon>
        <taxon>Insecta</taxon>
        <taxon>Pterygota</taxon>
        <taxon>Neoptera</taxon>
        <taxon>Endopterygota</taxon>
        <taxon>Siphonaptera</taxon>
        <taxon>Pulicidae</taxon>
        <taxon>Xenopsyllinae</taxon>
        <taxon>Xenopsylla</taxon>
    </lineage>
</organism>
<feature type="signal peptide" evidence="1">
    <location>
        <begin position="1"/>
        <end position="20"/>
    </location>
</feature>
<name>A0A6M2DY08_XENCH</name>
<sequence>MGRFLILGLLLVCLLETTYYKIQRQCDIYIILCVLGSKCIVFTTLPPNDTKLTYIMYKSVPVYYTPA</sequence>
<proteinExistence type="predicted"/>
<feature type="chain" id="PRO_5027088005" evidence="1">
    <location>
        <begin position="21"/>
        <end position="67"/>
    </location>
</feature>
<protein>
    <submittedName>
        <fullName evidence="2">Putative secreted protein</fullName>
    </submittedName>
</protein>
<dbReference type="EMBL" id="GIIL01007503">
    <property type="protein sequence ID" value="NOV51229.1"/>
    <property type="molecule type" value="Transcribed_RNA"/>
</dbReference>
<evidence type="ECO:0000313" key="2">
    <source>
        <dbReference type="EMBL" id="NOV51229.1"/>
    </source>
</evidence>
<accession>A0A6M2DY08</accession>
<keyword evidence="1" id="KW-0732">Signal</keyword>
<evidence type="ECO:0000256" key="1">
    <source>
        <dbReference type="SAM" id="SignalP"/>
    </source>
</evidence>
<reference evidence="2" key="1">
    <citation type="submission" date="2020-03" db="EMBL/GenBank/DDBJ databases">
        <title>Transcriptomic Profiling of the Digestive Tract of the Rat Flea, Xenopsylla cheopis, Following Blood Feeding and Infection with Yersinia pestis.</title>
        <authorList>
            <person name="Bland D.M."/>
            <person name="Martens C.A."/>
            <person name="Virtaneva K."/>
            <person name="Kanakabandi K."/>
            <person name="Long D."/>
            <person name="Rosenke R."/>
            <person name="Saturday G.A."/>
            <person name="Hoyt F.H."/>
            <person name="Bruno D.P."/>
            <person name="Ribeiro J.M.C."/>
            <person name="Hinnebusch J."/>
        </authorList>
    </citation>
    <scope>NUCLEOTIDE SEQUENCE</scope>
</reference>
<dbReference type="AlphaFoldDB" id="A0A6M2DY08"/>